<dbReference type="GO" id="GO:0005829">
    <property type="term" value="C:cytosol"/>
    <property type="evidence" value="ECO:0007669"/>
    <property type="project" value="TreeGrafter"/>
</dbReference>
<evidence type="ECO:0000256" key="3">
    <source>
        <dbReference type="ARBA" id="ARBA00023125"/>
    </source>
</evidence>
<dbReference type="Pfam" id="PF00126">
    <property type="entry name" value="HTH_1"/>
    <property type="match status" value="1"/>
</dbReference>
<reference evidence="6 7" key="1">
    <citation type="submission" date="2020-02" db="EMBL/GenBank/DDBJ databases">
        <title>Genome sequence of Roseobacter ponti.</title>
        <authorList>
            <person name="Hollensteiner J."/>
            <person name="Schneider D."/>
            <person name="Poehlein A."/>
            <person name="Daniel R."/>
        </authorList>
    </citation>
    <scope>NUCLEOTIDE SEQUENCE [LARGE SCALE GENOMIC DNA]</scope>
    <source>
        <strain evidence="6 7">DSM 106830</strain>
    </source>
</reference>
<protein>
    <submittedName>
        <fullName evidence="6">LysR family transcriptional regulator</fullName>
    </submittedName>
</protein>
<evidence type="ECO:0000256" key="2">
    <source>
        <dbReference type="ARBA" id="ARBA00023015"/>
    </source>
</evidence>
<sequence length="304" mass="33458">MSIRMLRTLIAIDDHKTFSAAADAVFVTHAAVSQQMRALEENWGVQIFDRTRRTPELTPVGRALVARAREVVRGYDQILPSVTGETGVSGEVALGALPTTLTTLVPQVISLLMARHPDVHVHLNPGLTTAMISQLERGALDVALITRPETLPPDLEFLEIAEEPVQLLASLETQSDDPLELLSSHSFIRFNRDAVVGHMIETWLQKKGIRVNETMELDSLEAISSMVHANLGVAMAPRRCVRVRNPLALKRLSLGTDAPVRRLGLAHRRDNPRSRILSELHNLCLRVIESASAVNAGPDRTTPE</sequence>
<dbReference type="InterPro" id="IPR036388">
    <property type="entry name" value="WH-like_DNA-bd_sf"/>
</dbReference>
<dbReference type="GO" id="GO:0003677">
    <property type="term" value="F:DNA binding"/>
    <property type="evidence" value="ECO:0007669"/>
    <property type="project" value="UniProtKB-KW"/>
</dbReference>
<dbReference type="GO" id="GO:0003700">
    <property type="term" value="F:DNA-binding transcription factor activity"/>
    <property type="evidence" value="ECO:0007669"/>
    <property type="project" value="InterPro"/>
</dbReference>
<dbReference type="Proteomes" id="UP000503308">
    <property type="component" value="Chromosome"/>
</dbReference>
<evidence type="ECO:0000313" key="6">
    <source>
        <dbReference type="EMBL" id="QJF51774.1"/>
    </source>
</evidence>
<dbReference type="InterPro" id="IPR036390">
    <property type="entry name" value="WH_DNA-bd_sf"/>
</dbReference>
<gene>
    <name evidence="6" type="ORF">G3256_11675</name>
</gene>
<dbReference type="FunFam" id="1.10.10.10:FF:000001">
    <property type="entry name" value="LysR family transcriptional regulator"/>
    <property type="match status" value="1"/>
</dbReference>
<dbReference type="SUPFAM" id="SSF46785">
    <property type="entry name" value="Winged helix' DNA-binding domain"/>
    <property type="match status" value="1"/>
</dbReference>
<name>A0A858SSU0_9RHOB</name>
<dbReference type="PANTHER" id="PTHR30419">
    <property type="entry name" value="HTH-TYPE TRANSCRIPTIONAL REGULATOR YBHD"/>
    <property type="match status" value="1"/>
</dbReference>
<keyword evidence="2" id="KW-0805">Transcription regulation</keyword>
<evidence type="ECO:0000259" key="5">
    <source>
        <dbReference type="PROSITE" id="PS50931"/>
    </source>
</evidence>
<dbReference type="PROSITE" id="PS50931">
    <property type="entry name" value="HTH_LYSR"/>
    <property type="match status" value="1"/>
</dbReference>
<evidence type="ECO:0000313" key="7">
    <source>
        <dbReference type="Proteomes" id="UP000503308"/>
    </source>
</evidence>
<dbReference type="KEGG" id="rpon:G3256_11675"/>
<keyword evidence="7" id="KW-1185">Reference proteome</keyword>
<keyword evidence="3" id="KW-0238">DNA-binding</keyword>
<dbReference type="EMBL" id="CP048788">
    <property type="protein sequence ID" value="QJF51774.1"/>
    <property type="molecule type" value="Genomic_DNA"/>
</dbReference>
<proteinExistence type="inferred from homology"/>
<dbReference type="RefSeq" id="WP_169640991.1">
    <property type="nucleotide sequence ID" value="NZ_CP048788.1"/>
</dbReference>
<dbReference type="Gene3D" id="1.10.10.10">
    <property type="entry name" value="Winged helix-like DNA-binding domain superfamily/Winged helix DNA-binding domain"/>
    <property type="match status" value="1"/>
</dbReference>
<dbReference type="SUPFAM" id="SSF53850">
    <property type="entry name" value="Periplasmic binding protein-like II"/>
    <property type="match status" value="1"/>
</dbReference>
<dbReference type="Pfam" id="PF03466">
    <property type="entry name" value="LysR_substrate"/>
    <property type="match status" value="1"/>
</dbReference>
<dbReference type="InterPro" id="IPR005119">
    <property type="entry name" value="LysR_subst-bd"/>
</dbReference>
<accession>A0A858SSU0</accession>
<dbReference type="AlphaFoldDB" id="A0A858SSU0"/>
<keyword evidence="4" id="KW-0804">Transcription</keyword>
<dbReference type="Gene3D" id="3.40.190.10">
    <property type="entry name" value="Periplasmic binding protein-like II"/>
    <property type="match status" value="2"/>
</dbReference>
<comment type="similarity">
    <text evidence="1">Belongs to the LysR transcriptional regulatory family.</text>
</comment>
<dbReference type="InterPro" id="IPR050950">
    <property type="entry name" value="HTH-type_LysR_regulators"/>
</dbReference>
<evidence type="ECO:0000256" key="1">
    <source>
        <dbReference type="ARBA" id="ARBA00009437"/>
    </source>
</evidence>
<organism evidence="6 7">
    <name type="scientific">Roseobacter ponti</name>
    <dbReference type="NCBI Taxonomy" id="1891787"/>
    <lineage>
        <taxon>Bacteria</taxon>
        <taxon>Pseudomonadati</taxon>
        <taxon>Pseudomonadota</taxon>
        <taxon>Alphaproteobacteria</taxon>
        <taxon>Rhodobacterales</taxon>
        <taxon>Roseobacteraceae</taxon>
        <taxon>Roseobacter</taxon>
    </lineage>
</organism>
<feature type="domain" description="HTH lysR-type" evidence="5">
    <location>
        <begin position="1"/>
        <end position="58"/>
    </location>
</feature>
<dbReference type="InterPro" id="IPR000847">
    <property type="entry name" value="LysR_HTH_N"/>
</dbReference>
<dbReference type="PRINTS" id="PR00039">
    <property type="entry name" value="HTHLYSR"/>
</dbReference>
<evidence type="ECO:0000256" key="4">
    <source>
        <dbReference type="ARBA" id="ARBA00023163"/>
    </source>
</evidence>